<evidence type="ECO:0000256" key="1">
    <source>
        <dbReference type="SAM" id="MobiDB-lite"/>
    </source>
</evidence>
<proteinExistence type="predicted"/>
<organism evidence="2 3">
    <name type="scientific">Carnegiea gigantea</name>
    <dbReference type="NCBI Taxonomy" id="171969"/>
    <lineage>
        <taxon>Eukaryota</taxon>
        <taxon>Viridiplantae</taxon>
        <taxon>Streptophyta</taxon>
        <taxon>Embryophyta</taxon>
        <taxon>Tracheophyta</taxon>
        <taxon>Spermatophyta</taxon>
        <taxon>Magnoliopsida</taxon>
        <taxon>eudicotyledons</taxon>
        <taxon>Gunneridae</taxon>
        <taxon>Pentapetalae</taxon>
        <taxon>Caryophyllales</taxon>
        <taxon>Cactineae</taxon>
        <taxon>Cactaceae</taxon>
        <taxon>Cactoideae</taxon>
        <taxon>Echinocereeae</taxon>
        <taxon>Carnegiea</taxon>
    </lineage>
</organism>
<dbReference type="EMBL" id="JAKOGI010000035">
    <property type="protein sequence ID" value="KAJ8447813.1"/>
    <property type="molecule type" value="Genomic_DNA"/>
</dbReference>
<reference evidence="2" key="1">
    <citation type="submission" date="2022-04" db="EMBL/GenBank/DDBJ databases">
        <title>Carnegiea gigantea Genome sequencing and assembly v2.</title>
        <authorList>
            <person name="Copetti D."/>
            <person name="Sanderson M.J."/>
            <person name="Burquez A."/>
            <person name="Wojciechowski M.F."/>
        </authorList>
    </citation>
    <scope>NUCLEOTIDE SEQUENCE</scope>
    <source>
        <strain evidence="2">SGP5-SGP5p</strain>
        <tissue evidence="2">Aerial part</tissue>
    </source>
</reference>
<name>A0A9Q1KS05_9CARY</name>
<gene>
    <name evidence="2" type="ORF">Cgig2_015176</name>
</gene>
<feature type="region of interest" description="Disordered" evidence="1">
    <location>
        <begin position="338"/>
        <end position="373"/>
    </location>
</feature>
<sequence length="419" mass="46532">MAKYEKGREHHLKAPERNLSKNLQILRRSWSEKFQAQETNKEAKKVSLSQEEAQESYILQGEVNTDFVQWLSRSLVCTSEEPRDLGALASALISGFGECTKICSLSSFQFILTFPLVAKMEEVLDKHEELDLWFVNVKKWGYRIKVKEIGSAIQLIQTTDTLATTPPSMEAMDSNDGVVGFEDIEDDVASADDAACSDLRRNDTVVAEQDGELLKEPRVQNNSNGAQGIERPELNSVHSVHSTTKTKTTCFSQSGYSEEIFKVTQHLSSLGAGAEHKPAQIDEQQAPGFETNVDDQVNEILACPQALETPALSLEEGEIQIPQHENGLLQPPLGFHAAKNQKKKSAGRKPQGSRSEVPKKPFHSQSSNQTSDAIQQIAKESLYVGKILGLKVIENEEAAATRITKTLKKNKRDNCKLER</sequence>
<evidence type="ECO:0000313" key="2">
    <source>
        <dbReference type="EMBL" id="KAJ8447813.1"/>
    </source>
</evidence>
<evidence type="ECO:0000313" key="3">
    <source>
        <dbReference type="Proteomes" id="UP001153076"/>
    </source>
</evidence>
<comment type="caution">
    <text evidence="2">The sequence shown here is derived from an EMBL/GenBank/DDBJ whole genome shotgun (WGS) entry which is preliminary data.</text>
</comment>
<protein>
    <submittedName>
        <fullName evidence="2">Uncharacterized protein</fullName>
    </submittedName>
</protein>
<dbReference type="AlphaFoldDB" id="A0A9Q1KS05"/>
<feature type="compositionally biased region" description="Polar residues" evidence="1">
    <location>
        <begin position="363"/>
        <end position="373"/>
    </location>
</feature>
<dbReference type="Proteomes" id="UP001153076">
    <property type="component" value="Unassembled WGS sequence"/>
</dbReference>
<keyword evidence="3" id="KW-1185">Reference proteome</keyword>
<accession>A0A9Q1KS05</accession>